<dbReference type="GeneID" id="29002336"/>
<keyword evidence="2 6" id="KW-0863">Zinc-finger</keyword>
<dbReference type="InterPro" id="IPR035965">
    <property type="entry name" value="PAS-like_dom_sf"/>
</dbReference>
<reference evidence="11" key="1">
    <citation type="submission" date="2015-06" db="EMBL/GenBank/DDBJ databases">
        <title>Expansion of signal transduction pathways in fungi by whole-genome duplication.</title>
        <authorList>
            <consortium name="DOE Joint Genome Institute"/>
            <person name="Corrochano L.M."/>
            <person name="Kuo A."/>
            <person name="Marcet-Houben M."/>
            <person name="Polaino S."/>
            <person name="Salamov A."/>
            <person name="Villalobos J.M."/>
            <person name="Alvarez M.I."/>
            <person name="Avalos J."/>
            <person name="Benito E.P."/>
            <person name="Benoit I."/>
            <person name="Burger G."/>
            <person name="Camino L.P."/>
            <person name="Canovas D."/>
            <person name="Cerda-Olmedo E."/>
            <person name="Cheng J.-F."/>
            <person name="Dominguez A."/>
            <person name="Elias M."/>
            <person name="Eslava A.P."/>
            <person name="Glaser F."/>
            <person name="Grimwood J."/>
            <person name="Gutierrez G."/>
            <person name="Heitman J."/>
            <person name="Henrissat B."/>
            <person name="Iturriaga E.A."/>
            <person name="Lang B.F."/>
            <person name="Lavin J.L."/>
            <person name="Lee S."/>
            <person name="Li W."/>
            <person name="Lindquist E."/>
            <person name="Lopez-Garcia S."/>
            <person name="Luque E.M."/>
            <person name="Marcos A.T."/>
            <person name="Martin J."/>
            <person name="McCluskey K."/>
            <person name="Medina H.R."/>
            <person name="Miralles-Duran A."/>
            <person name="Miyazaki A."/>
            <person name="Munoz-Torres E."/>
            <person name="Oguiza J.A."/>
            <person name="Ohm R."/>
            <person name="Olmedo M."/>
            <person name="Orejas M."/>
            <person name="Ortiz-Castellanos L."/>
            <person name="Pisabarro A.G."/>
            <person name="Rodriguez-Romero J."/>
            <person name="Ruiz-Herrera J."/>
            <person name="Ruiz-Vazquez R."/>
            <person name="Sanz C."/>
            <person name="Schackwitz W."/>
            <person name="Schmutz J."/>
            <person name="Shahriari M."/>
            <person name="Shelest E."/>
            <person name="Silva-Franco F."/>
            <person name="Soanes D."/>
            <person name="Syed K."/>
            <person name="Tagua V.G."/>
            <person name="Talbot N.J."/>
            <person name="Thon M."/>
            <person name="De vries R.P."/>
            <person name="Wiebenga A."/>
            <person name="Yadav J.S."/>
            <person name="Braun E.L."/>
            <person name="Baker S."/>
            <person name="Garre V."/>
            <person name="Horwitz B."/>
            <person name="Torres-Martinez S."/>
            <person name="Idnurm A."/>
            <person name="Herrera-Estrella A."/>
            <person name="Gabaldon T."/>
            <person name="Grigoriev I.V."/>
        </authorList>
    </citation>
    <scope>NUCLEOTIDE SEQUENCE [LARGE SCALE GENOMIC DNA]</scope>
    <source>
        <strain evidence="11">NRRL 1555(-)</strain>
    </source>
</reference>
<dbReference type="InterPro" id="IPR000679">
    <property type="entry name" value="Znf_GATA"/>
</dbReference>
<accession>A0A162PH60</accession>
<dbReference type="Gene3D" id="3.30.50.10">
    <property type="entry name" value="Erythroid Transcription Factor GATA-1, subunit A"/>
    <property type="match status" value="1"/>
</dbReference>
<feature type="domain" description="GATA-type" evidence="9">
    <location>
        <begin position="335"/>
        <end position="362"/>
    </location>
</feature>
<dbReference type="SUPFAM" id="SSF55785">
    <property type="entry name" value="PYP-like sensor domain (PAS domain)"/>
    <property type="match status" value="1"/>
</dbReference>
<feature type="domain" description="PAS" evidence="8">
    <location>
        <begin position="94"/>
        <end position="164"/>
    </location>
</feature>
<protein>
    <submittedName>
        <fullName evidence="10">GATA-type zinc finger transcription factor</fullName>
    </submittedName>
</protein>
<dbReference type="AlphaFoldDB" id="A0A162PH60"/>
<dbReference type="Gene3D" id="3.30.450.20">
    <property type="entry name" value="PAS domain"/>
    <property type="match status" value="1"/>
</dbReference>
<dbReference type="GO" id="GO:0008270">
    <property type="term" value="F:zinc ion binding"/>
    <property type="evidence" value="ECO:0007669"/>
    <property type="project" value="UniProtKB-KW"/>
</dbReference>
<dbReference type="STRING" id="763407.A0A162PH60"/>
<dbReference type="NCBIfam" id="TIGR00229">
    <property type="entry name" value="sensory_box"/>
    <property type="match status" value="1"/>
</dbReference>
<dbReference type="GO" id="GO:0043565">
    <property type="term" value="F:sequence-specific DNA binding"/>
    <property type="evidence" value="ECO:0007669"/>
    <property type="project" value="InterPro"/>
</dbReference>
<dbReference type="PANTHER" id="PTHR47172">
    <property type="entry name" value="OS01G0976800 PROTEIN"/>
    <property type="match status" value="1"/>
</dbReference>
<dbReference type="InterPro" id="IPR013655">
    <property type="entry name" value="PAS_fold_3"/>
</dbReference>
<evidence type="ECO:0000259" key="8">
    <source>
        <dbReference type="PROSITE" id="PS50112"/>
    </source>
</evidence>
<dbReference type="PANTHER" id="PTHR47172:SF24">
    <property type="entry name" value="GATA ZINC FINGER DOMAIN-CONTAINING PROTEIN 14-RELATED"/>
    <property type="match status" value="1"/>
</dbReference>
<evidence type="ECO:0000256" key="1">
    <source>
        <dbReference type="ARBA" id="ARBA00022723"/>
    </source>
</evidence>
<dbReference type="SMR" id="A0A162PH60"/>
<dbReference type="PROSITE" id="PS50112">
    <property type="entry name" value="PAS"/>
    <property type="match status" value="1"/>
</dbReference>
<keyword evidence="11" id="KW-1185">Reference proteome</keyword>
<sequence length="376" mass="42895">MHHSNFYGFMEDDPQITQSHQEMYHINQPIEHPTRLVADAGPSIHTTMMRPQDPLFQDNLHESSYSGNHPTIDNAGDTNPTSRINKGNTDFTRRKNWSERIIVEMTGLIYVLSPLGKILYCSESTTDLTGYRPHEMVGQSLTDFLHVDDLDVFFRDFNMAFETRSQIKAYYRIRKKDETFGIFELVGQPKSDAPGEAPKSFFGIAQPMPTKNGMLVDSFLELKMENEWLRWRIDELQSEDSIGELDTFAPLTETEDINSGKMEPGLDENNIGTYVLKDEVEEWDINGQDMEGSPDEYARILHAISKSDPIDTSDMGLNDRAKRRKKHKGSDEFVCADCGTTTSPEWRKGPHGPKTLCNACGLRWAKKNKKKDSNED</sequence>
<feature type="region of interest" description="Disordered" evidence="7">
    <location>
        <begin position="59"/>
        <end position="90"/>
    </location>
</feature>
<evidence type="ECO:0000256" key="5">
    <source>
        <dbReference type="ARBA" id="ARBA00023163"/>
    </source>
</evidence>
<dbReference type="GO" id="GO:0006355">
    <property type="term" value="P:regulation of DNA-templated transcription"/>
    <property type="evidence" value="ECO:0007669"/>
    <property type="project" value="InterPro"/>
</dbReference>
<name>A0A162PH60_PHYB8</name>
<organism evidence="10 11">
    <name type="scientific">Phycomyces blakesleeanus (strain ATCC 8743b / DSM 1359 / FGSC 10004 / NBRC 33097 / NRRL 1555)</name>
    <dbReference type="NCBI Taxonomy" id="763407"/>
    <lineage>
        <taxon>Eukaryota</taxon>
        <taxon>Fungi</taxon>
        <taxon>Fungi incertae sedis</taxon>
        <taxon>Mucoromycota</taxon>
        <taxon>Mucoromycotina</taxon>
        <taxon>Mucoromycetes</taxon>
        <taxon>Mucorales</taxon>
        <taxon>Phycomycetaceae</taxon>
        <taxon>Phycomyces</taxon>
    </lineage>
</organism>
<dbReference type="InterPro" id="IPR013088">
    <property type="entry name" value="Znf_NHR/GATA"/>
</dbReference>
<dbReference type="OrthoDB" id="2162994at2759"/>
<evidence type="ECO:0000259" key="9">
    <source>
        <dbReference type="PROSITE" id="PS50114"/>
    </source>
</evidence>
<keyword evidence="4" id="KW-0805">Transcription regulation</keyword>
<keyword evidence="5" id="KW-0804">Transcription</keyword>
<dbReference type="InParanoid" id="A0A162PH60"/>
<evidence type="ECO:0000256" key="3">
    <source>
        <dbReference type="ARBA" id="ARBA00022833"/>
    </source>
</evidence>
<evidence type="ECO:0000313" key="10">
    <source>
        <dbReference type="EMBL" id="OAD72787.1"/>
    </source>
</evidence>
<dbReference type="VEuPathDB" id="FungiDB:PHYBLDRAFT_65293"/>
<feature type="compositionally biased region" description="Polar residues" evidence="7">
    <location>
        <begin position="62"/>
        <end position="90"/>
    </location>
</feature>
<dbReference type="CDD" id="cd00130">
    <property type="entry name" value="PAS"/>
    <property type="match status" value="1"/>
</dbReference>
<dbReference type="EMBL" id="KV440982">
    <property type="protein sequence ID" value="OAD72787.1"/>
    <property type="molecule type" value="Genomic_DNA"/>
</dbReference>
<dbReference type="PROSITE" id="PS00344">
    <property type="entry name" value="GATA_ZN_FINGER_1"/>
    <property type="match status" value="1"/>
</dbReference>
<gene>
    <name evidence="10" type="primary">WctC</name>
    <name evidence="10" type="ORF">PHYBLDRAFT_65293</name>
</gene>
<evidence type="ECO:0000313" key="11">
    <source>
        <dbReference type="Proteomes" id="UP000077315"/>
    </source>
</evidence>
<keyword evidence="1" id="KW-0479">Metal-binding</keyword>
<dbReference type="Pfam" id="PF08447">
    <property type="entry name" value="PAS_3"/>
    <property type="match status" value="1"/>
</dbReference>
<dbReference type="Pfam" id="PF00320">
    <property type="entry name" value="GATA"/>
    <property type="match status" value="1"/>
</dbReference>
<dbReference type="InterPro" id="IPR000014">
    <property type="entry name" value="PAS"/>
</dbReference>
<dbReference type="CDD" id="cd00202">
    <property type="entry name" value="ZnF_GATA"/>
    <property type="match status" value="1"/>
</dbReference>
<dbReference type="Proteomes" id="UP000077315">
    <property type="component" value="Unassembled WGS sequence"/>
</dbReference>
<evidence type="ECO:0000256" key="7">
    <source>
        <dbReference type="SAM" id="MobiDB-lite"/>
    </source>
</evidence>
<dbReference type="SMART" id="SM00091">
    <property type="entry name" value="PAS"/>
    <property type="match status" value="1"/>
</dbReference>
<evidence type="ECO:0000256" key="6">
    <source>
        <dbReference type="PROSITE-ProRule" id="PRU00094"/>
    </source>
</evidence>
<dbReference type="RefSeq" id="XP_018290827.1">
    <property type="nucleotide sequence ID" value="XM_018441430.1"/>
</dbReference>
<evidence type="ECO:0000256" key="2">
    <source>
        <dbReference type="ARBA" id="ARBA00022771"/>
    </source>
</evidence>
<keyword evidence="3" id="KW-0862">Zinc</keyword>
<evidence type="ECO:0000256" key="4">
    <source>
        <dbReference type="ARBA" id="ARBA00023015"/>
    </source>
</evidence>
<dbReference type="PROSITE" id="PS50114">
    <property type="entry name" value="GATA_ZN_FINGER_2"/>
    <property type="match status" value="1"/>
</dbReference>
<proteinExistence type="predicted"/>
<dbReference type="SMART" id="SM00401">
    <property type="entry name" value="ZnF_GATA"/>
    <property type="match status" value="1"/>
</dbReference>
<dbReference type="SUPFAM" id="SSF57716">
    <property type="entry name" value="Glucocorticoid receptor-like (DNA-binding domain)"/>
    <property type="match status" value="1"/>
</dbReference>